<dbReference type="InterPro" id="IPR001017">
    <property type="entry name" value="DH_E1"/>
</dbReference>
<evidence type="ECO:0000313" key="7">
    <source>
        <dbReference type="EMBL" id="BDG07710.1"/>
    </source>
</evidence>
<dbReference type="InterPro" id="IPR029061">
    <property type="entry name" value="THDP-binding"/>
</dbReference>
<dbReference type="Gene3D" id="3.40.50.970">
    <property type="match status" value="1"/>
</dbReference>
<evidence type="ECO:0000256" key="3">
    <source>
        <dbReference type="ARBA" id="ARBA00023052"/>
    </source>
</evidence>
<proteinExistence type="inferred from homology"/>
<dbReference type="RefSeq" id="WP_248344577.1">
    <property type="nucleotide sequence ID" value="NZ_AP025592.1"/>
</dbReference>
<dbReference type="Proteomes" id="UP001162734">
    <property type="component" value="Chromosome"/>
</dbReference>
<dbReference type="PANTHER" id="PTHR43380:SF1">
    <property type="entry name" value="2-OXOISOVALERATE DEHYDROGENASE SUBUNIT ALPHA, MITOCHONDRIAL"/>
    <property type="match status" value="1"/>
</dbReference>
<comment type="catalytic activity">
    <reaction evidence="4">
        <text>N(6)-[(R)-lipoyl]-L-lysyl-[protein] + 3-methyl-2-oxobutanoate + H(+) = N(6)-[(R)-S(8)-2-methylpropanoyldihydrolipoyl]-L-lysyl-[protein] + CO2</text>
        <dbReference type="Rhea" id="RHEA:13457"/>
        <dbReference type="Rhea" id="RHEA-COMP:10474"/>
        <dbReference type="Rhea" id="RHEA-COMP:10497"/>
        <dbReference type="ChEBI" id="CHEBI:11851"/>
        <dbReference type="ChEBI" id="CHEBI:15378"/>
        <dbReference type="ChEBI" id="CHEBI:16526"/>
        <dbReference type="ChEBI" id="CHEBI:83099"/>
        <dbReference type="ChEBI" id="CHEBI:83142"/>
        <dbReference type="EC" id="1.2.4.4"/>
    </reaction>
</comment>
<keyword evidence="3 4" id="KW-0786">Thiamine pyrophosphate</keyword>
<gene>
    <name evidence="7" type="primary">bkdA1</name>
    <name evidence="7" type="ORF">AMPC_08230</name>
</gene>
<accession>A0ABM7X7A7</accession>
<protein>
    <recommendedName>
        <fullName evidence="4">2-oxoisovalerate dehydrogenase subunit alpha</fullName>
        <ecNumber evidence="4">1.2.4.4</ecNumber>
    </recommendedName>
    <alternativeName>
        <fullName evidence="4">Branched-chain alpha-keto acid dehydrogenase E1 component alpha chain</fullName>
    </alternativeName>
</protein>
<dbReference type="Pfam" id="PF00676">
    <property type="entry name" value="E1_dh"/>
    <property type="match status" value="1"/>
</dbReference>
<dbReference type="PANTHER" id="PTHR43380">
    <property type="entry name" value="2-OXOISOVALERATE DEHYDROGENASE SUBUNIT ALPHA, MITOCHONDRIAL"/>
    <property type="match status" value="1"/>
</dbReference>
<feature type="region of interest" description="Disordered" evidence="5">
    <location>
        <begin position="1"/>
        <end position="38"/>
    </location>
</feature>
<evidence type="ECO:0000256" key="4">
    <source>
        <dbReference type="RuleBase" id="RU365014"/>
    </source>
</evidence>
<name>A0ABM7X7A7_9BACT</name>
<comment type="similarity">
    <text evidence="4">Belongs to the BCKDHA family.</text>
</comment>
<dbReference type="SUPFAM" id="SSF52518">
    <property type="entry name" value="Thiamin diphosphate-binding fold (THDP-binding)"/>
    <property type="match status" value="1"/>
</dbReference>
<dbReference type="CDD" id="cd02000">
    <property type="entry name" value="TPP_E1_PDC_ADC_BCADC"/>
    <property type="match status" value="1"/>
</dbReference>
<keyword evidence="8" id="KW-1185">Reference proteome</keyword>
<evidence type="ECO:0000256" key="1">
    <source>
        <dbReference type="ARBA" id="ARBA00001964"/>
    </source>
</evidence>
<comment type="function">
    <text evidence="4">The branched-chain alpha-keto dehydrogenase complex catalyzes the overall conversion of alpha-keto acids to acyl-CoA and CO(2). It contains multiple copies of three enzymatic components: branched-chain alpha-keto acid decarboxylase (E1), lipoamide acyltransferase (E2) and lipoamide dehydrogenase (E3).</text>
</comment>
<sequence>MRREIHQNLVKRNGHGGQNGHAMPELPPFAQRPAPHRPEKEFPLETVLADDGSADLSRLHLPAERLVSLYRLMVLNRLLDERMIQLQRQGRIGFYIGSIGEEATVLGAAAAMADQDWIFPCYREHGAALLRGLPLQRFLCDLLGNSGDLMLGHQMPCHEAFAAGRFASISSPIATQIPQAVGAGWAARIKGDDMVPLVYFGEGATSANDFHTGLNFAGVRKVPVVFVCRNNGWAISVPRERQTAAVTFAEKALGYGMRGERVDGNDLLAVYEATRLARARAHAGEGPTLIECVTYRMEGHSTSDDPRAYRAPELVEPWRKKDPILRLKAHLAWRGLLSEADDAALREQAQAEILAAMREAEALPPKPPLESLFQGVYAEPLWQQREQLEELRAAVDADPRAARLREEG</sequence>
<comment type="cofactor">
    <cofactor evidence="1 4">
        <name>thiamine diphosphate</name>
        <dbReference type="ChEBI" id="CHEBI:58937"/>
    </cofactor>
</comment>
<feature type="domain" description="Dehydrogenase E1 component" evidence="6">
    <location>
        <begin position="70"/>
        <end position="366"/>
    </location>
</feature>
<evidence type="ECO:0000313" key="8">
    <source>
        <dbReference type="Proteomes" id="UP001162734"/>
    </source>
</evidence>
<dbReference type="EMBL" id="AP025592">
    <property type="protein sequence ID" value="BDG07710.1"/>
    <property type="molecule type" value="Genomic_DNA"/>
</dbReference>
<dbReference type="InterPro" id="IPR050771">
    <property type="entry name" value="Alpha-ketoacid_DH_E1_comp"/>
</dbReference>
<reference evidence="8" key="1">
    <citation type="journal article" date="2022" name="Int. J. Syst. Evol. Microbiol.">
        <title>Anaeromyxobacter oryzae sp. nov., Anaeromyxobacter diazotrophicus sp. nov. and Anaeromyxobacter paludicola sp. nov., isolated from paddy soils.</title>
        <authorList>
            <person name="Itoh H."/>
            <person name="Xu Z."/>
            <person name="Mise K."/>
            <person name="Masuda Y."/>
            <person name="Ushijima N."/>
            <person name="Hayakawa C."/>
            <person name="Shiratori Y."/>
            <person name="Senoo K."/>
        </authorList>
    </citation>
    <scope>NUCLEOTIDE SEQUENCE [LARGE SCALE GENOMIC DNA]</scope>
    <source>
        <strain evidence="8">Red630</strain>
    </source>
</reference>
<evidence type="ECO:0000256" key="5">
    <source>
        <dbReference type="SAM" id="MobiDB-lite"/>
    </source>
</evidence>
<keyword evidence="2 4" id="KW-0560">Oxidoreductase</keyword>
<evidence type="ECO:0000256" key="2">
    <source>
        <dbReference type="ARBA" id="ARBA00023002"/>
    </source>
</evidence>
<evidence type="ECO:0000259" key="6">
    <source>
        <dbReference type="Pfam" id="PF00676"/>
    </source>
</evidence>
<dbReference type="EC" id="1.2.4.4" evidence="4"/>
<organism evidence="7 8">
    <name type="scientific">Anaeromyxobacter paludicola</name>
    <dbReference type="NCBI Taxonomy" id="2918171"/>
    <lineage>
        <taxon>Bacteria</taxon>
        <taxon>Pseudomonadati</taxon>
        <taxon>Myxococcota</taxon>
        <taxon>Myxococcia</taxon>
        <taxon>Myxococcales</taxon>
        <taxon>Cystobacterineae</taxon>
        <taxon>Anaeromyxobacteraceae</taxon>
        <taxon>Anaeromyxobacter</taxon>
    </lineage>
</organism>